<dbReference type="AlphaFoldDB" id="A0A2N7VKB3"/>
<dbReference type="EMBL" id="PNYA01000018">
    <property type="protein sequence ID" value="PMS17611.1"/>
    <property type="molecule type" value="Genomic_DNA"/>
</dbReference>
<dbReference type="Proteomes" id="UP000235616">
    <property type="component" value="Unassembled WGS sequence"/>
</dbReference>
<gene>
    <name evidence="1" type="ORF">C0Z18_19300</name>
</gene>
<sequence length="159" mass="17591">MRRAAYGRFGRVEGGARIPYLSAGSMLQASRTEDHAYSQIADIIETRCVDPKRDLEELWRRLAPAFDVNPFPDKDPKLKLWLTGDSGPVHSIRNMLGVASYFRLSEDQANRVLGEVCAAIRNWRAIAQSAPIGLTADDLEAFAPALANDQIRVAAQLLP</sequence>
<evidence type="ECO:0000313" key="2">
    <source>
        <dbReference type="Proteomes" id="UP000235616"/>
    </source>
</evidence>
<organism evidence="1 2">
    <name type="scientific">Trinickia dabaoshanensis</name>
    <dbReference type="NCBI Taxonomy" id="564714"/>
    <lineage>
        <taxon>Bacteria</taxon>
        <taxon>Pseudomonadati</taxon>
        <taxon>Pseudomonadota</taxon>
        <taxon>Betaproteobacteria</taxon>
        <taxon>Burkholderiales</taxon>
        <taxon>Burkholderiaceae</taxon>
        <taxon>Trinickia</taxon>
    </lineage>
</organism>
<reference evidence="1 2" key="1">
    <citation type="submission" date="2018-01" db="EMBL/GenBank/DDBJ databases">
        <title>Whole genome analyses suggest that Burkholderia sensu lato contains two further novel genera in the rhizoxinica-symbiotica group Mycetohabitans gen. nov., and Trinickia gen. nov.: implications for the evolution of diazotrophy and nodulation in the Burkholderiaceae.</title>
        <authorList>
            <person name="Estrada-de los Santos P."/>
            <person name="Palmer M."/>
            <person name="Chavez-Ramirez B."/>
            <person name="Beukes C."/>
            <person name="Steenkamp E.T."/>
            <person name="Hirsch A.M."/>
            <person name="Manyaka P."/>
            <person name="Maluk M."/>
            <person name="Lafos M."/>
            <person name="Crook M."/>
            <person name="Gross E."/>
            <person name="Simon M.F."/>
            <person name="Bueno dos Reis Junior F."/>
            <person name="Poole P.S."/>
            <person name="Venter S.N."/>
            <person name="James E.K."/>
        </authorList>
    </citation>
    <scope>NUCLEOTIDE SEQUENCE [LARGE SCALE GENOMIC DNA]</scope>
    <source>
        <strain evidence="1 2">GIMN1.004</strain>
    </source>
</reference>
<comment type="caution">
    <text evidence="1">The sequence shown here is derived from an EMBL/GenBank/DDBJ whole genome shotgun (WGS) entry which is preliminary data.</text>
</comment>
<keyword evidence="2" id="KW-1185">Reference proteome</keyword>
<proteinExistence type="predicted"/>
<accession>A0A2N7VKB3</accession>
<evidence type="ECO:0000313" key="1">
    <source>
        <dbReference type="EMBL" id="PMS17611.1"/>
    </source>
</evidence>
<name>A0A2N7VKB3_9BURK</name>
<protein>
    <submittedName>
        <fullName evidence="1">Uncharacterized protein</fullName>
    </submittedName>
</protein>